<gene>
    <name evidence="2" type="ORF">Tci_894161</name>
</gene>
<name>A0A699UGQ8_TANCI</name>
<evidence type="ECO:0000313" key="2">
    <source>
        <dbReference type="EMBL" id="GFD22192.1"/>
    </source>
</evidence>
<protein>
    <submittedName>
        <fullName evidence="2">Plant calmodulin-binding protein-related, putative isoform 1</fullName>
    </submittedName>
</protein>
<proteinExistence type="predicted"/>
<evidence type="ECO:0000256" key="1">
    <source>
        <dbReference type="SAM" id="MobiDB-lite"/>
    </source>
</evidence>
<dbReference type="EMBL" id="BKCJ011335255">
    <property type="protein sequence ID" value="GFD22192.1"/>
    <property type="molecule type" value="Genomic_DNA"/>
</dbReference>
<dbReference type="AlphaFoldDB" id="A0A699UGQ8"/>
<organism evidence="2">
    <name type="scientific">Tanacetum cinerariifolium</name>
    <name type="common">Dalmatian daisy</name>
    <name type="synonym">Chrysanthemum cinerariifolium</name>
    <dbReference type="NCBI Taxonomy" id="118510"/>
    <lineage>
        <taxon>Eukaryota</taxon>
        <taxon>Viridiplantae</taxon>
        <taxon>Streptophyta</taxon>
        <taxon>Embryophyta</taxon>
        <taxon>Tracheophyta</taxon>
        <taxon>Spermatophyta</taxon>
        <taxon>Magnoliopsida</taxon>
        <taxon>eudicotyledons</taxon>
        <taxon>Gunneridae</taxon>
        <taxon>Pentapetalae</taxon>
        <taxon>asterids</taxon>
        <taxon>campanulids</taxon>
        <taxon>Asterales</taxon>
        <taxon>Asteraceae</taxon>
        <taxon>Asteroideae</taxon>
        <taxon>Anthemideae</taxon>
        <taxon>Anthemidinae</taxon>
        <taxon>Tanacetum</taxon>
    </lineage>
</organism>
<feature type="non-terminal residue" evidence="2">
    <location>
        <position position="1"/>
    </location>
</feature>
<accession>A0A699UGQ8</accession>
<sequence>ISSKARKEQSPNSTTPKVETKLKMDDLASENKGSRTSSLKKVRTLTKTTNFMPSRPLKTVILGEDLDAQRATCSLTNTEELNEAMEEKSMNNEDDAENRTSFDEASEVNQM</sequence>
<reference evidence="2" key="1">
    <citation type="journal article" date="2019" name="Sci. Rep.">
        <title>Draft genome of Tanacetum cinerariifolium, the natural source of mosquito coil.</title>
        <authorList>
            <person name="Yamashiro T."/>
            <person name="Shiraishi A."/>
            <person name="Satake H."/>
            <person name="Nakayama K."/>
        </authorList>
    </citation>
    <scope>NUCLEOTIDE SEQUENCE</scope>
</reference>
<feature type="region of interest" description="Disordered" evidence="1">
    <location>
        <begin position="1"/>
        <end position="39"/>
    </location>
</feature>
<feature type="region of interest" description="Disordered" evidence="1">
    <location>
        <begin position="83"/>
        <end position="111"/>
    </location>
</feature>
<feature type="compositionally biased region" description="Basic and acidic residues" evidence="1">
    <location>
        <begin position="85"/>
        <end position="102"/>
    </location>
</feature>
<feature type="non-terminal residue" evidence="2">
    <location>
        <position position="111"/>
    </location>
</feature>
<comment type="caution">
    <text evidence="2">The sequence shown here is derived from an EMBL/GenBank/DDBJ whole genome shotgun (WGS) entry which is preliminary data.</text>
</comment>